<evidence type="ECO:0000313" key="3">
    <source>
        <dbReference type="Proteomes" id="UP000256970"/>
    </source>
</evidence>
<dbReference type="Proteomes" id="UP000256970">
    <property type="component" value="Unassembled WGS sequence"/>
</dbReference>
<evidence type="ECO:0000256" key="1">
    <source>
        <dbReference type="ARBA" id="ARBA00004430"/>
    </source>
</evidence>
<dbReference type="SUPFAM" id="SSF52047">
    <property type="entry name" value="RNI-like"/>
    <property type="match status" value="1"/>
</dbReference>
<comment type="subcellular location">
    <subcellularLocation>
        <location evidence="1">Cytoplasm</location>
        <location evidence="1">Cytoskeleton</location>
        <location evidence="1">Cilium axoneme</location>
    </subcellularLocation>
</comment>
<dbReference type="PANTHER" id="PTHR45752">
    <property type="entry name" value="LEUCINE-RICH REPEAT-CONTAINING"/>
    <property type="match status" value="1"/>
</dbReference>
<dbReference type="InterPro" id="IPR032675">
    <property type="entry name" value="LRR_dom_sf"/>
</dbReference>
<dbReference type="GO" id="GO:0005930">
    <property type="term" value="C:axoneme"/>
    <property type="evidence" value="ECO:0007669"/>
    <property type="project" value="UniProtKB-SubCell"/>
</dbReference>
<accession>A0A383VW27</accession>
<evidence type="ECO:0000313" key="2">
    <source>
        <dbReference type="EMBL" id="SZX69411.1"/>
    </source>
</evidence>
<organism evidence="2 3">
    <name type="scientific">Tetradesmus obliquus</name>
    <name type="common">Green alga</name>
    <name type="synonym">Acutodesmus obliquus</name>
    <dbReference type="NCBI Taxonomy" id="3088"/>
    <lineage>
        <taxon>Eukaryota</taxon>
        <taxon>Viridiplantae</taxon>
        <taxon>Chlorophyta</taxon>
        <taxon>core chlorophytes</taxon>
        <taxon>Chlorophyceae</taxon>
        <taxon>CS clade</taxon>
        <taxon>Sphaeropleales</taxon>
        <taxon>Scenedesmaceae</taxon>
        <taxon>Tetradesmus</taxon>
    </lineage>
</organism>
<proteinExistence type="predicted"/>
<dbReference type="PANTHER" id="PTHR45752:SF187">
    <property type="entry name" value="LEUCINE-RICH REPEAT AND IQ DOMAIN-CONTAINING PROTEIN 4"/>
    <property type="match status" value="1"/>
</dbReference>
<name>A0A383VW27_TETOB</name>
<sequence length="596" mass="65263">MMWWEIVDANRGMRSPLGHDCLPLVLQQGVEDLQTACTLLQTSKAMRDAALAHCSVQLELKAGKIDHMDRVAAWINNPDTLEQAERTAAWIAKYGSSLSSFEWQPKLDRSRHPSLDQDSRAAAFVALAAALRMAEATPRGLSLCSCKLASVNWDCAIILQQLPVNTLTSLELSFDFNSTTNSVTSVQQEKEKLAGVVAALPQLQQLRKLVLEVDDRDHLQHVDSLLEPLSSLTNLTRLEVGPLWALRELQHAPPGLLELYYDWEVFEAANPCYHPLKLTHLTALTKLTTGHTAEIFYGTELPLSLKELQCGRLPDADPLLPLRYLQRLEIQSCMSKAAELQRLSSLTSLTHISICYVDTLSSNPEYYDSTPDDEITPDAASAAWPALTNKLRELHIVDHRAGLPDYHQPYQLSADAVEELGRLTALTSLSLMYLQCPEVTPQQLAAALKRCTALQELELGDLQLQWGAIESLTGDGGLAAAKARGMQAVAAGIASLPSLQKLSLSRLPVDMHAAAALAAAAGAGTQLTHLSLKDCKLSDCSMNVLALGLTSLKSLEIRYCDVGDASLPPLVRLQLQLLQWSGCKFTDAALDLFMPR</sequence>
<dbReference type="InterPro" id="IPR050715">
    <property type="entry name" value="LRR-SigEffector_domain"/>
</dbReference>
<dbReference type="Gene3D" id="3.80.10.10">
    <property type="entry name" value="Ribonuclease Inhibitor"/>
    <property type="match status" value="1"/>
</dbReference>
<dbReference type="EMBL" id="FNXT01000927">
    <property type="protein sequence ID" value="SZX69411.1"/>
    <property type="molecule type" value="Genomic_DNA"/>
</dbReference>
<protein>
    <submittedName>
        <fullName evidence="2">Uncharacterized protein</fullName>
    </submittedName>
</protein>
<dbReference type="AlphaFoldDB" id="A0A383VW27"/>
<keyword evidence="3" id="KW-1185">Reference proteome</keyword>
<reference evidence="2 3" key="1">
    <citation type="submission" date="2016-10" db="EMBL/GenBank/DDBJ databases">
        <authorList>
            <person name="Cai Z."/>
        </authorList>
    </citation>
    <scope>NUCLEOTIDE SEQUENCE [LARGE SCALE GENOMIC DNA]</scope>
</reference>
<gene>
    <name evidence="2" type="ORF">BQ4739_LOCUS9692</name>
</gene>